<dbReference type="EMBL" id="JAIWQS010000007">
    <property type="protein sequence ID" value="KAJ8761005.1"/>
    <property type="molecule type" value="Genomic_DNA"/>
</dbReference>
<keyword evidence="6 7" id="KW-0472">Membrane</keyword>
<organism evidence="9 10">
    <name type="scientific">Erythroxylum novogranatense</name>
    <dbReference type="NCBI Taxonomy" id="1862640"/>
    <lineage>
        <taxon>Eukaryota</taxon>
        <taxon>Viridiplantae</taxon>
        <taxon>Streptophyta</taxon>
        <taxon>Embryophyta</taxon>
        <taxon>Tracheophyta</taxon>
        <taxon>Spermatophyta</taxon>
        <taxon>Magnoliopsida</taxon>
        <taxon>eudicotyledons</taxon>
        <taxon>Gunneridae</taxon>
        <taxon>Pentapetalae</taxon>
        <taxon>rosids</taxon>
        <taxon>fabids</taxon>
        <taxon>Malpighiales</taxon>
        <taxon>Erythroxylaceae</taxon>
        <taxon>Erythroxylum</taxon>
    </lineage>
</organism>
<keyword evidence="4" id="KW-0029">Amino-acid transport</keyword>
<feature type="transmembrane region" description="Helical" evidence="7">
    <location>
        <begin position="148"/>
        <end position="165"/>
    </location>
</feature>
<feature type="transmembrane region" description="Helical" evidence="7">
    <location>
        <begin position="350"/>
        <end position="371"/>
    </location>
</feature>
<evidence type="ECO:0000259" key="8">
    <source>
        <dbReference type="Pfam" id="PF01490"/>
    </source>
</evidence>
<feature type="transmembrane region" description="Helical" evidence="7">
    <location>
        <begin position="378"/>
        <end position="401"/>
    </location>
</feature>
<evidence type="ECO:0000256" key="2">
    <source>
        <dbReference type="ARBA" id="ARBA00022448"/>
    </source>
</evidence>
<feature type="domain" description="Amino acid transporter transmembrane" evidence="8">
    <location>
        <begin position="24"/>
        <end position="403"/>
    </location>
</feature>
<dbReference type="PANTHER" id="PTHR22950:SF698">
    <property type="entry name" value="AMINO ACID TRANSPORTER TRANSMEMBRANE DOMAIN-CONTAINING PROTEIN"/>
    <property type="match status" value="1"/>
</dbReference>
<feature type="transmembrane region" description="Helical" evidence="7">
    <location>
        <begin position="170"/>
        <end position="189"/>
    </location>
</feature>
<evidence type="ECO:0000256" key="4">
    <source>
        <dbReference type="ARBA" id="ARBA00022970"/>
    </source>
</evidence>
<protein>
    <recommendedName>
        <fullName evidence="8">Amino acid transporter transmembrane domain-containing protein</fullName>
    </recommendedName>
</protein>
<evidence type="ECO:0000256" key="3">
    <source>
        <dbReference type="ARBA" id="ARBA00022692"/>
    </source>
</evidence>
<feature type="transmembrane region" description="Helical" evidence="7">
    <location>
        <begin position="55"/>
        <end position="73"/>
    </location>
</feature>
<feature type="transmembrane region" description="Helical" evidence="7">
    <location>
        <begin position="209"/>
        <end position="230"/>
    </location>
</feature>
<feature type="transmembrane region" description="Helical" evidence="7">
    <location>
        <begin position="286"/>
        <end position="303"/>
    </location>
</feature>
<evidence type="ECO:0000256" key="5">
    <source>
        <dbReference type="ARBA" id="ARBA00022989"/>
    </source>
</evidence>
<feature type="transmembrane region" description="Helical" evidence="7">
    <location>
        <begin position="27"/>
        <end position="49"/>
    </location>
</feature>
<keyword evidence="5 7" id="KW-1133">Transmembrane helix</keyword>
<comment type="subcellular location">
    <subcellularLocation>
        <location evidence="1">Membrane</location>
        <topology evidence="1">Multi-pass membrane protein</topology>
    </subcellularLocation>
</comment>
<dbReference type="InterPro" id="IPR013057">
    <property type="entry name" value="AA_transpt_TM"/>
</dbReference>
<feature type="transmembrane region" description="Helical" evidence="7">
    <location>
        <begin position="242"/>
        <end position="266"/>
    </location>
</feature>
<accession>A0AAV8T2K9</accession>
<evidence type="ECO:0000256" key="1">
    <source>
        <dbReference type="ARBA" id="ARBA00004141"/>
    </source>
</evidence>
<feature type="transmembrane region" description="Helical" evidence="7">
    <location>
        <begin position="324"/>
        <end position="344"/>
    </location>
</feature>
<evidence type="ECO:0000256" key="7">
    <source>
        <dbReference type="SAM" id="Phobius"/>
    </source>
</evidence>
<dbReference type="GO" id="GO:0015179">
    <property type="term" value="F:L-amino acid transmembrane transporter activity"/>
    <property type="evidence" value="ECO:0007669"/>
    <property type="project" value="TreeGrafter"/>
</dbReference>
<evidence type="ECO:0000313" key="9">
    <source>
        <dbReference type="EMBL" id="KAJ8761005.1"/>
    </source>
</evidence>
<dbReference type="PANTHER" id="PTHR22950">
    <property type="entry name" value="AMINO ACID TRANSPORTER"/>
    <property type="match status" value="1"/>
</dbReference>
<name>A0AAV8T2K9_9ROSI</name>
<proteinExistence type="predicted"/>
<keyword evidence="10" id="KW-1185">Reference proteome</keyword>
<comment type="caution">
    <text evidence="9">The sequence shown here is derived from an EMBL/GenBank/DDBJ whole genome shotgun (WGS) entry which is preliminary data.</text>
</comment>
<evidence type="ECO:0000256" key="6">
    <source>
        <dbReference type="ARBA" id="ARBA00023136"/>
    </source>
</evidence>
<feature type="transmembrane region" description="Helical" evidence="7">
    <location>
        <begin position="102"/>
        <end position="124"/>
    </location>
</feature>
<dbReference type="Pfam" id="PF01490">
    <property type="entry name" value="Aa_trans"/>
    <property type="match status" value="1"/>
</dbReference>
<gene>
    <name evidence="9" type="ORF">K2173_022043</name>
</gene>
<reference evidence="9 10" key="1">
    <citation type="submission" date="2021-09" db="EMBL/GenBank/DDBJ databases">
        <title>Genomic insights and catalytic innovation underlie evolution of tropane alkaloids biosynthesis.</title>
        <authorList>
            <person name="Wang Y.-J."/>
            <person name="Tian T."/>
            <person name="Huang J.-P."/>
            <person name="Huang S.-X."/>
        </authorList>
    </citation>
    <scope>NUCLEOTIDE SEQUENCE [LARGE SCALE GENOMIC DNA]</scope>
    <source>
        <strain evidence="9">KIB-2018</strain>
        <tissue evidence="9">Leaf</tissue>
    </source>
</reference>
<dbReference type="GO" id="GO:0005774">
    <property type="term" value="C:vacuolar membrane"/>
    <property type="evidence" value="ECO:0007669"/>
    <property type="project" value="TreeGrafter"/>
</dbReference>
<evidence type="ECO:0000313" key="10">
    <source>
        <dbReference type="Proteomes" id="UP001159364"/>
    </source>
</evidence>
<sequence length="411" mass="44864">MECSRVGEMESQNQVSKAQEPVKGTTFVRTCFNGLNALSGIGILSISFALSEGGWLSLILLFVAAVVCCYTGLLQRRCMDTDPAIKSYPDVGERAFGHKGRVLVSIFMCLELYLVAVEFLILAGDNLDKLFPNMVFKFGVVKLEGKKGFVLLTALVILPTTWLSLDVLAYVSAGGVLASIMLVFCVVWAGTVDGVGFGERGLLLNWGGLPTAISLYVFCYCGHAIFPTLSNSMKDKIHFSKVLLVCYIVSTFSYGSMAILGYLMYGERVKSQVTLNLPINKIVTKIAIYATLLNPLTKYAVIITPITESIEDKFLFRNNKLFSILIRTTILISTAVVALTVPFFAYVMAFIGAFLSVTVSVIFPCLCYLRINKAAPSFGLELVIVLMTIVVGAFVAIVGTYTSVKQIVNYL</sequence>
<keyword evidence="3 7" id="KW-0812">Transmembrane</keyword>
<keyword evidence="2" id="KW-0813">Transport</keyword>
<dbReference type="AlphaFoldDB" id="A0AAV8T2K9"/>
<dbReference type="Proteomes" id="UP001159364">
    <property type="component" value="Linkage Group LG07"/>
</dbReference>